<reference evidence="1 2" key="1">
    <citation type="submission" date="2019-03" db="EMBL/GenBank/DDBJ databases">
        <title>Diversity of the mouse oral microbiome.</title>
        <authorList>
            <person name="Joseph S."/>
            <person name="Aduse-Opoku J."/>
            <person name="Curtis M."/>
            <person name="Wade W."/>
            <person name="Hashim A."/>
        </authorList>
    </citation>
    <scope>NUCLEOTIDE SEQUENCE [LARGE SCALE GENOMIC DNA]</scope>
    <source>
        <strain evidence="2">irhom_31</strain>
    </source>
</reference>
<proteinExistence type="predicted"/>
<comment type="caution">
    <text evidence="1">The sequence shown here is derived from an EMBL/GenBank/DDBJ whole genome shotgun (WGS) entry which is preliminary data.</text>
</comment>
<accession>A0A4Y9F614</accession>
<protein>
    <submittedName>
        <fullName evidence="1">Uncharacterized protein</fullName>
    </submittedName>
</protein>
<name>A0A4Y9F614_9MICC</name>
<organism evidence="1 2">
    <name type="scientific">Rothia nasimurium</name>
    <dbReference type="NCBI Taxonomy" id="85336"/>
    <lineage>
        <taxon>Bacteria</taxon>
        <taxon>Bacillati</taxon>
        <taxon>Actinomycetota</taxon>
        <taxon>Actinomycetes</taxon>
        <taxon>Micrococcales</taxon>
        <taxon>Micrococcaceae</taxon>
        <taxon>Rothia</taxon>
    </lineage>
</organism>
<gene>
    <name evidence="1" type="ORF">E4U03_04615</name>
</gene>
<dbReference type="EMBL" id="SPQC01000012">
    <property type="protein sequence ID" value="TFU22902.1"/>
    <property type="molecule type" value="Genomic_DNA"/>
</dbReference>
<dbReference type="AlphaFoldDB" id="A0A4Y9F614"/>
<dbReference type="RefSeq" id="WP_135011938.1">
    <property type="nucleotide sequence ID" value="NZ_JADGLK010000012.1"/>
</dbReference>
<evidence type="ECO:0000313" key="1">
    <source>
        <dbReference type="EMBL" id="TFU22902.1"/>
    </source>
</evidence>
<evidence type="ECO:0000313" key="2">
    <source>
        <dbReference type="Proteomes" id="UP000297951"/>
    </source>
</evidence>
<sequence length="749" mass="81159">MSIRETLEYKGTVYRIKNLTWGQAASSSLPESIGITAGNGAWHAKCDIVPPKETVEGGPSPFTQTYPLAGDTVVIKVWQGQKLVATFRPTVSTARHSIDSASLEMTIPLDSFSRKVRLPPVMRVMPKNTFDIAWSSDADGYRHCYPTPLWAVAEAFRAAGYHLTPPPPAGLWAEATMQGAFFSNEWKKNGYLIRSQAHKNPAGGAFSPRLRHEEGMLWMDAGKVAVHNNTGRPIPAGRIRLSAMIGLSHAGEAQVYAVASDNWLVGFHITAARQLQVVRGYVGGTTEVVHTIDASTWASERVISLRTVGEMTEVAVGDYRASFATSFKAPFQYLSVTADPLARVAGVQVSDPNTGVAHPALAHRQTAQIQPGRWATGLAASPSIRDQSAGSVLDEIAAATCAAWWVDGEGIAHFESAEYLLGKPVAHELTAAEHIADYQIVSELALRRSAVEVTYSEVASTYTTGYNVELWSKGGTAKAGDNTEGFIEYDEATDWVDPDATFSNLNANPSGFNSMNGSWFGCAKPGPTQDSPTRWVGGYAMTVREVVPWKWVITEKFSEDANREVFEHPQISRMLHGAQTPIMRGRGKVERTEATVAVAADSSPFAGVLAIDATRWVTDAKVATEMAQYLAGKVTAPPPCMRQVTVRYDPTITMHAMIRLFGVQRDGSGNLFGAIIRGSVEGVTHDPDSGTTTLDIRTVAEEFRSRNWAQVEAAVRAQGMTWAQLEATRTADKTTWATAEAAPDIYHGG</sequence>
<dbReference type="OrthoDB" id="9801455at2"/>
<dbReference type="Proteomes" id="UP000297951">
    <property type="component" value="Unassembled WGS sequence"/>
</dbReference>